<protein>
    <submittedName>
        <fullName evidence="1">Uncharacterized protein</fullName>
    </submittedName>
</protein>
<name>A0A6V8NKE1_9ACTN</name>
<reference evidence="1 2" key="1">
    <citation type="journal article" date="2020" name="Front. Microbiol.">
        <title>Single-cell genomics of novel Actinobacteria with the Wood-Ljungdahl pathway discovered in a serpentinizing system.</title>
        <authorList>
            <person name="Merino N."/>
            <person name="Kawai M."/>
            <person name="Boyd E.S."/>
            <person name="Colman D.R."/>
            <person name="McGlynn S.E."/>
            <person name="Nealson K.H."/>
            <person name="Kurokawa K."/>
            <person name="Hongoh Y."/>
        </authorList>
    </citation>
    <scope>NUCLEOTIDE SEQUENCE [LARGE SCALE GENOMIC DNA]</scope>
    <source>
        <strain evidence="1 2">S03</strain>
    </source>
</reference>
<dbReference type="AlphaFoldDB" id="A0A6V8NKE1"/>
<organism evidence="1 2">
    <name type="scientific">Candidatus Hakubella thermalkaliphila</name>
    <dbReference type="NCBI Taxonomy" id="2754717"/>
    <lineage>
        <taxon>Bacteria</taxon>
        <taxon>Bacillati</taxon>
        <taxon>Actinomycetota</taxon>
        <taxon>Actinomycetota incertae sedis</taxon>
        <taxon>Candidatus Hakubellales</taxon>
        <taxon>Candidatus Hakubellaceae</taxon>
        <taxon>Candidatus Hakubella</taxon>
    </lineage>
</organism>
<gene>
    <name evidence="1" type="ORF">HKBW3S03_02106</name>
</gene>
<evidence type="ECO:0000313" key="2">
    <source>
        <dbReference type="Proteomes" id="UP000574717"/>
    </source>
</evidence>
<dbReference type="Gene3D" id="3.30.565.10">
    <property type="entry name" value="Histidine kinase-like ATPase, C-terminal domain"/>
    <property type="match status" value="1"/>
</dbReference>
<evidence type="ECO:0000313" key="1">
    <source>
        <dbReference type="EMBL" id="GFP20603.1"/>
    </source>
</evidence>
<dbReference type="SUPFAM" id="SSF55874">
    <property type="entry name" value="ATPase domain of HSP90 chaperone/DNA topoisomerase II/histidine kinase"/>
    <property type="match status" value="1"/>
</dbReference>
<proteinExistence type="predicted"/>
<feature type="non-terminal residue" evidence="1">
    <location>
        <position position="1"/>
    </location>
</feature>
<dbReference type="EMBL" id="BLRU01000546">
    <property type="protein sequence ID" value="GFP20603.1"/>
    <property type="molecule type" value="Genomic_DNA"/>
</dbReference>
<comment type="caution">
    <text evidence="1">The sequence shown here is derived from an EMBL/GenBank/DDBJ whole genome shotgun (WGS) entry which is preliminary data.</text>
</comment>
<accession>A0A6V8NKE1</accession>
<sequence length="67" mass="7312">EMMVDQNKMEQVFLNIILNAVQAMDGKPGALAIGTLSDNGECEISYSCLPENKRFYLHGGNTPYSSG</sequence>
<dbReference type="Proteomes" id="UP000574717">
    <property type="component" value="Unassembled WGS sequence"/>
</dbReference>
<dbReference type="InterPro" id="IPR036890">
    <property type="entry name" value="HATPase_C_sf"/>
</dbReference>